<sequence length="218" mass="25033">MLTKYDLKIKEYVEELFENAPKNKKTMEFKEELLANLLEKYNDSVESGMEKEVAYNKVIGSIGNVEDLFGEEDVITQTKQSISRKKHARNIAIAVMLYILSPVCVIIFDNFGNEHLGVILMFVFIAAATGLIIYTNMVNPKYQKQDDTIVEDFKEWQSTKSKNYKAYKAAKSAISAITVAVYLLISFMTFQWWITWIIFLIGGAVEKAVKAYFEIKEM</sequence>
<keyword evidence="3" id="KW-1185">Reference proteome</keyword>
<protein>
    <submittedName>
        <fullName evidence="2">Uncharacterized protein</fullName>
    </submittedName>
</protein>
<keyword evidence="1" id="KW-1133">Transmembrane helix</keyword>
<keyword evidence="1" id="KW-0472">Membrane</keyword>
<evidence type="ECO:0000313" key="2">
    <source>
        <dbReference type="EMBL" id="MBU5335570.1"/>
    </source>
</evidence>
<evidence type="ECO:0000313" key="3">
    <source>
        <dbReference type="Proteomes" id="UP001196301"/>
    </source>
</evidence>
<accession>A0ABS6DUZ4</accession>
<feature type="transmembrane region" description="Helical" evidence="1">
    <location>
        <begin position="91"/>
        <end position="109"/>
    </location>
</feature>
<dbReference type="RefSeq" id="WP_216568709.1">
    <property type="nucleotide sequence ID" value="NZ_JAHLOQ010000006.1"/>
</dbReference>
<name>A0ABS6DUZ4_9FIRM</name>
<keyword evidence="1" id="KW-0812">Transmembrane</keyword>
<comment type="caution">
    <text evidence="2">The sequence shown here is derived from an EMBL/GenBank/DDBJ whole genome shotgun (WGS) entry which is preliminary data.</text>
</comment>
<dbReference type="InterPro" id="IPR047928">
    <property type="entry name" value="Perm_prefix_1"/>
</dbReference>
<dbReference type="EMBL" id="JAHLOQ010000006">
    <property type="protein sequence ID" value="MBU5335570.1"/>
    <property type="molecule type" value="Genomic_DNA"/>
</dbReference>
<dbReference type="Proteomes" id="UP001196301">
    <property type="component" value="Unassembled WGS sequence"/>
</dbReference>
<gene>
    <name evidence="2" type="ORF">KQI20_03865</name>
</gene>
<evidence type="ECO:0000256" key="1">
    <source>
        <dbReference type="SAM" id="Phobius"/>
    </source>
</evidence>
<dbReference type="NCBIfam" id="NF038403">
    <property type="entry name" value="perm_prefix_1"/>
    <property type="match status" value="1"/>
</dbReference>
<reference evidence="2 3" key="1">
    <citation type="submission" date="2021-06" db="EMBL/GenBank/DDBJ databases">
        <authorList>
            <person name="Sun Q."/>
            <person name="Li D."/>
        </authorList>
    </citation>
    <scope>NUCLEOTIDE SEQUENCE [LARGE SCALE GENOMIC DNA]</scope>
    <source>
        <strain evidence="2 3">N19</strain>
    </source>
</reference>
<feature type="transmembrane region" description="Helical" evidence="1">
    <location>
        <begin position="169"/>
        <end position="187"/>
    </location>
</feature>
<proteinExistence type="predicted"/>
<feature type="transmembrane region" description="Helical" evidence="1">
    <location>
        <begin position="115"/>
        <end position="134"/>
    </location>
</feature>
<organism evidence="2 3">
    <name type="scientific">Intestinibacter bartlettii</name>
    <dbReference type="NCBI Taxonomy" id="261299"/>
    <lineage>
        <taxon>Bacteria</taxon>
        <taxon>Bacillati</taxon>
        <taxon>Bacillota</taxon>
        <taxon>Clostridia</taxon>
        <taxon>Peptostreptococcales</taxon>
        <taxon>Peptostreptococcaceae</taxon>
        <taxon>Intestinibacter</taxon>
    </lineage>
</organism>